<evidence type="ECO:0000256" key="2">
    <source>
        <dbReference type="ARBA" id="ARBA00004370"/>
    </source>
</evidence>
<evidence type="ECO:0000256" key="8">
    <source>
        <dbReference type="ARBA" id="ARBA00022777"/>
    </source>
</evidence>
<dbReference type="Pfam" id="PF02518">
    <property type="entry name" value="HATPase_c"/>
    <property type="match status" value="1"/>
</dbReference>
<dbReference type="CDD" id="cd16954">
    <property type="entry name" value="HATPase_PhoQ-like"/>
    <property type="match status" value="1"/>
</dbReference>
<dbReference type="Gene3D" id="3.30.565.10">
    <property type="entry name" value="Histidine kinase-like ATPase, C-terminal domain"/>
    <property type="match status" value="1"/>
</dbReference>
<dbReference type="InterPro" id="IPR005467">
    <property type="entry name" value="His_kinase_dom"/>
</dbReference>
<proteinExistence type="predicted"/>
<name>A0ABV8CQB3_9GAMM</name>
<evidence type="ECO:0000256" key="9">
    <source>
        <dbReference type="ARBA" id="ARBA00022840"/>
    </source>
</evidence>
<evidence type="ECO:0000256" key="3">
    <source>
        <dbReference type="ARBA" id="ARBA00012438"/>
    </source>
</evidence>
<evidence type="ECO:0000313" key="17">
    <source>
        <dbReference type="Proteomes" id="UP001595692"/>
    </source>
</evidence>
<evidence type="ECO:0000256" key="10">
    <source>
        <dbReference type="ARBA" id="ARBA00022989"/>
    </source>
</evidence>
<feature type="domain" description="Histidine kinase" evidence="14">
    <location>
        <begin position="255"/>
        <end position="455"/>
    </location>
</feature>
<accession>A0ABV8CQB3</accession>
<dbReference type="PRINTS" id="PR00344">
    <property type="entry name" value="BCTRLSENSOR"/>
</dbReference>
<comment type="catalytic activity">
    <reaction evidence="1">
        <text>ATP + protein L-histidine = ADP + protein N-phospho-L-histidine.</text>
        <dbReference type="EC" id="2.7.13.3"/>
    </reaction>
</comment>
<evidence type="ECO:0000256" key="13">
    <source>
        <dbReference type="SAM" id="Phobius"/>
    </source>
</evidence>
<dbReference type="PROSITE" id="PS50109">
    <property type="entry name" value="HIS_KIN"/>
    <property type="match status" value="1"/>
</dbReference>
<gene>
    <name evidence="16" type="ORF">ACFOSS_12545</name>
</gene>
<dbReference type="RefSeq" id="WP_377153007.1">
    <property type="nucleotide sequence ID" value="NZ_JBHSAF010000014.1"/>
</dbReference>
<dbReference type="InterPro" id="IPR004358">
    <property type="entry name" value="Sig_transdc_His_kin-like_C"/>
</dbReference>
<evidence type="ECO:0000259" key="15">
    <source>
        <dbReference type="PROSITE" id="PS50885"/>
    </source>
</evidence>
<dbReference type="InterPro" id="IPR036890">
    <property type="entry name" value="HATPase_C_sf"/>
</dbReference>
<dbReference type="PROSITE" id="PS50885">
    <property type="entry name" value="HAMP"/>
    <property type="match status" value="1"/>
</dbReference>
<keyword evidence="4" id="KW-0597">Phosphoprotein</keyword>
<sequence>MPMIRSLSFKLTAAMLLVLALLMVLLTSLEYDRFIADQTRRTQEEMRDDLSRLFSSRNAQQEETLREHPFSDLAITGPHRQIDGVVCENTGSMLWHDIRPGKLATLTDLCTQLASIHKGQESDFRLGTLQGAGVYYFYSLRFTRFMKSPIPRTFHVVLMRPAQQLMDIRNYAKWSFIRRALLIYGGFALLLLWTTRWGLGSLGRMQKQLEEIRQQKRIQLSDHFEAELLPLTRSLNELLANEREQTQRYQNSMNDLAHSLKTRLALIQATMAEERLSPGARRSLDDQVQLMDQIVQYHLRRAVAGRQLLSGQGCDPIPVVQKLLATMAKVYQHKRIHLQFDYDEDLLFVGEVDDLFELLGNLLDNAHKFAISEIRLQLRRDDTRLHLCLEDDGPGIEPSLREQVLLRGVRADSSSGQGIGLSVCHEIIASYQGEISIRDSELGGARFDIRLPLGKE</sequence>
<keyword evidence="7" id="KW-0547">Nucleotide-binding</keyword>
<dbReference type="InterPro" id="IPR050428">
    <property type="entry name" value="TCS_sensor_his_kinase"/>
</dbReference>
<keyword evidence="17" id="KW-1185">Reference proteome</keyword>
<dbReference type="SMART" id="SM00387">
    <property type="entry name" value="HATPase_c"/>
    <property type="match status" value="1"/>
</dbReference>
<dbReference type="PANTHER" id="PTHR45436">
    <property type="entry name" value="SENSOR HISTIDINE KINASE YKOH"/>
    <property type="match status" value="1"/>
</dbReference>
<evidence type="ECO:0000256" key="11">
    <source>
        <dbReference type="ARBA" id="ARBA00023012"/>
    </source>
</evidence>
<comment type="subcellular location">
    <subcellularLocation>
        <location evidence="2">Membrane</location>
    </subcellularLocation>
</comment>
<evidence type="ECO:0000256" key="6">
    <source>
        <dbReference type="ARBA" id="ARBA00022692"/>
    </source>
</evidence>
<evidence type="ECO:0000256" key="1">
    <source>
        <dbReference type="ARBA" id="ARBA00000085"/>
    </source>
</evidence>
<evidence type="ECO:0000256" key="7">
    <source>
        <dbReference type="ARBA" id="ARBA00022741"/>
    </source>
</evidence>
<reference evidence="17" key="1">
    <citation type="journal article" date="2019" name="Int. J. Syst. Evol. Microbiol.">
        <title>The Global Catalogue of Microorganisms (GCM) 10K type strain sequencing project: providing services to taxonomists for standard genome sequencing and annotation.</title>
        <authorList>
            <consortium name="The Broad Institute Genomics Platform"/>
            <consortium name="The Broad Institute Genome Sequencing Center for Infectious Disease"/>
            <person name="Wu L."/>
            <person name="Ma J."/>
        </authorList>
    </citation>
    <scope>NUCLEOTIDE SEQUENCE [LARGE SCALE GENOMIC DNA]</scope>
    <source>
        <strain evidence="17">CCUG 54939</strain>
    </source>
</reference>
<keyword evidence="6 13" id="KW-0812">Transmembrane</keyword>
<evidence type="ECO:0000256" key="5">
    <source>
        <dbReference type="ARBA" id="ARBA00022679"/>
    </source>
</evidence>
<dbReference type="InterPro" id="IPR003594">
    <property type="entry name" value="HATPase_dom"/>
</dbReference>
<keyword evidence="12 13" id="KW-0472">Membrane</keyword>
<dbReference type="PANTHER" id="PTHR45436:SF4">
    <property type="entry name" value="SENSOR PROTEIN PHOQ"/>
    <property type="match status" value="1"/>
</dbReference>
<evidence type="ECO:0000313" key="16">
    <source>
        <dbReference type="EMBL" id="MFC3914291.1"/>
    </source>
</evidence>
<keyword evidence="11" id="KW-0902">Two-component regulatory system</keyword>
<dbReference type="InterPro" id="IPR058619">
    <property type="entry name" value="PhoQ/CarS-like_HATPase"/>
</dbReference>
<evidence type="ECO:0000256" key="4">
    <source>
        <dbReference type="ARBA" id="ARBA00022553"/>
    </source>
</evidence>
<organism evidence="16 17">
    <name type="scientific">Pseudaeromonas sharmana</name>
    <dbReference type="NCBI Taxonomy" id="328412"/>
    <lineage>
        <taxon>Bacteria</taxon>
        <taxon>Pseudomonadati</taxon>
        <taxon>Pseudomonadota</taxon>
        <taxon>Gammaproteobacteria</taxon>
        <taxon>Aeromonadales</taxon>
        <taxon>Aeromonadaceae</taxon>
        <taxon>Pseudaeromonas</taxon>
    </lineage>
</organism>
<dbReference type="EMBL" id="JBHSAF010000014">
    <property type="protein sequence ID" value="MFC3914291.1"/>
    <property type="molecule type" value="Genomic_DNA"/>
</dbReference>
<feature type="transmembrane region" description="Helical" evidence="13">
    <location>
        <begin position="181"/>
        <end position="199"/>
    </location>
</feature>
<keyword evidence="8" id="KW-0418">Kinase</keyword>
<evidence type="ECO:0000256" key="12">
    <source>
        <dbReference type="ARBA" id="ARBA00023136"/>
    </source>
</evidence>
<keyword evidence="5" id="KW-0808">Transferase</keyword>
<keyword evidence="9 16" id="KW-0067">ATP-binding</keyword>
<keyword evidence="10 13" id="KW-1133">Transmembrane helix</keyword>
<protein>
    <recommendedName>
        <fullName evidence="3">histidine kinase</fullName>
        <ecNumber evidence="3">2.7.13.3</ecNumber>
    </recommendedName>
</protein>
<feature type="domain" description="HAMP" evidence="15">
    <location>
        <begin position="196"/>
        <end position="247"/>
    </location>
</feature>
<dbReference type="GO" id="GO:0005524">
    <property type="term" value="F:ATP binding"/>
    <property type="evidence" value="ECO:0007669"/>
    <property type="project" value="UniProtKB-KW"/>
</dbReference>
<dbReference type="EC" id="2.7.13.3" evidence="3"/>
<dbReference type="Proteomes" id="UP001595692">
    <property type="component" value="Unassembled WGS sequence"/>
</dbReference>
<dbReference type="InterPro" id="IPR003660">
    <property type="entry name" value="HAMP_dom"/>
</dbReference>
<comment type="caution">
    <text evidence="16">The sequence shown here is derived from an EMBL/GenBank/DDBJ whole genome shotgun (WGS) entry which is preliminary data.</text>
</comment>
<evidence type="ECO:0000259" key="14">
    <source>
        <dbReference type="PROSITE" id="PS50109"/>
    </source>
</evidence>
<dbReference type="SUPFAM" id="SSF55874">
    <property type="entry name" value="ATPase domain of HSP90 chaperone/DNA topoisomerase II/histidine kinase"/>
    <property type="match status" value="1"/>
</dbReference>